<sequence length="266" mass="31041">MACRFCGFRIQSYLLRNTFRSKSLFHLARSNFSGSLQDEKLSQLSYWKERYKDKHSKVFEWFLEPGEIVETLLDRIQVSRWQPLHYLDLGCGLSDLSLHLLTQRQQSVSAVLVDFVPEALHYQCMKFKDYMDQGRVPLKSMQHLVCADVKCLPLKDDVFHVVLDKGTMDALIKDKVHGHINSMLMMSEILRVLTPCGRYLQISDEDPDSRLPFLEKLYAADSNMFAERSPNVNETTQKSFKLSSWKFELLPSCSGTEYFLYWVEKL</sequence>
<keyword evidence="3" id="KW-0808">Transferase</keyword>
<dbReference type="AlphaFoldDB" id="A0AAV4CF76"/>
<evidence type="ECO:0000313" key="6">
    <source>
        <dbReference type="Proteomes" id="UP000735302"/>
    </source>
</evidence>
<dbReference type="Pfam" id="PF13847">
    <property type="entry name" value="Methyltransf_31"/>
    <property type="match status" value="1"/>
</dbReference>
<reference evidence="5 6" key="1">
    <citation type="journal article" date="2021" name="Elife">
        <title>Chloroplast acquisition without the gene transfer in kleptoplastic sea slugs, Plakobranchus ocellatus.</title>
        <authorList>
            <person name="Maeda T."/>
            <person name="Takahashi S."/>
            <person name="Yoshida T."/>
            <person name="Shimamura S."/>
            <person name="Takaki Y."/>
            <person name="Nagai Y."/>
            <person name="Toyoda A."/>
            <person name="Suzuki Y."/>
            <person name="Arimoto A."/>
            <person name="Ishii H."/>
            <person name="Satoh N."/>
            <person name="Nishiyama T."/>
            <person name="Hasebe M."/>
            <person name="Maruyama T."/>
            <person name="Minagawa J."/>
            <person name="Obokata J."/>
            <person name="Shigenobu S."/>
        </authorList>
    </citation>
    <scope>NUCLEOTIDE SEQUENCE [LARGE SCALE GENOMIC DNA]</scope>
</reference>
<keyword evidence="6" id="KW-1185">Reference proteome</keyword>
<dbReference type="Proteomes" id="UP000735302">
    <property type="component" value="Unassembled WGS sequence"/>
</dbReference>
<feature type="domain" description="Methyltransferase" evidence="4">
    <location>
        <begin position="85"/>
        <end position="223"/>
    </location>
</feature>
<protein>
    <submittedName>
        <fullName evidence="5">Methyltransferase-like protein 12, mitochondrial</fullName>
    </submittedName>
</protein>
<gene>
    <name evidence="5" type="ORF">PoB_005674200</name>
</gene>
<dbReference type="SUPFAM" id="SSF53335">
    <property type="entry name" value="S-adenosyl-L-methionine-dependent methyltransferases"/>
    <property type="match status" value="1"/>
</dbReference>
<proteinExistence type="inferred from homology"/>
<dbReference type="PANTHER" id="PTHR12176">
    <property type="entry name" value="SAM-DEPENDENT METHYLTRANSFERASE SUPERFAMILY PROTEIN"/>
    <property type="match status" value="1"/>
</dbReference>
<dbReference type="GO" id="GO:0032259">
    <property type="term" value="P:methylation"/>
    <property type="evidence" value="ECO:0007669"/>
    <property type="project" value="UniProtKB-KW"/>
</dbReference>
<evidence type="ECO:0000256" key="2">
    <source>
        <dbReference type="ARBA" id="ARBA00022603"/>
    </source>
</evidence>
<dbReference type="GO" id="GO:0008168">
    <property type="term" value="F:methyltransferase activity"/>
    <property type="evidence" value="ECO:0007669"/>
    <property type="project" value="UniProtKB-KW"/>
</dbReference>
<organism evidence="5 6">
    <name type="scientific">Plakobranchus ocellatus</name>
    <dbReference type="NCBI Taxonomy" id="259542"/>
    <lineage>
        <taxon>Eukaryota</taxon>
        <taxon>Metazoa</taxon>
        <taxon>Spiralia</taxon>
        <taxon>Lophotrochozoa</taxon>
        <taxon>Mollusca</taxon>
        <taxon>Gastropoda</taxon>
        <taxon>Heterobranchia</taxon>
        <taxon>Euthyneura</taxon>
        <taxon>Panpulmonata</taxon>
        <taxon>Sacoglossa</taxon>
        <taxon>Placobranchoidea</taxon>
        <taxon>Plakobranchidae</taxon>
        <taxon>Plakobranchus</taxon>
    </lineage>
</organism>
<dbReference type="InterPro" id="IPR051419">
    <property type="entry name" value="Lys/N-term_MeTrsfase_sf"/>
</dbReference>
<name>A0AAV4CF76_9GAST</name>
<dbReference type="Gene3D" id="3.40.50.150">
    <property type="entry name" value="Vaccinia Virus protein VP39"/>
    <property type="match status" value="1"/>
</dbReference>
<evidence type="ECO:0000256" key="3">
    <source>
        <dbReference type="ARBA" id="ARBA00022679"/>
    </source>
</evidence>
<dbReference type="EMBL" id="BLXT01006232">
    <property type="protein sequence ID" value="GFO30237.1"/>
    <property type="molecule type" value="Genomic_DNA"/>
</dbReference>
<comment type="similarity">
    <text evidence="1">Belongs to the methyltransferase superfamily.</text>
</comment>
<evidence type="ECO:0000256" key="1">
    <source>
        <dbReference type="ARBA" id="ARBA00008361"/>
    </source>
</evidence>
<dbReference type="InterPro" id="IPR025714">
    <property type="entry name" value="Methyltranfer_dom"/>
</dbReference>
<accession>A0AAV4CF76</accession>
<keyword evidence="2 5" id="KW-0489">Methyltransferase</keyword>
<evidence type="ECO:0000259" key="4">
    <source>
        <dbReference type="Pfam" id="PF13847"/>
    </source>
</evidence>
<evidence type="ECO:0000313" key="5">
    <source>
        <dbReference type="EMBL" id="GFO30237.1"/>
    </source>
</evidence>
<dbReference type="InterPro" id="IPR029063">
    <property type="entry name" value="SAM-dependent_MTases_sf"/>
</dbReference>
<comment type="caution">
    <text evidence="5">The sequence shown here is derived from an EMBL/GenBank/DDBJ whole genome shotgun (WGS) entry which is preliminary data.</text>
</comment>
<dbReference type="PANTHER" id="PTHR12176:SF83">
    <property type="entry name" value="CITRATE SYNTHASE-LYSINE N-METHYLTRANSFERASE CSKMT, MITOCHONDRIAL"/>
    <property type="match status" value="1"/>
</dbReference>